<proteinExistence type="predicted"/>
<gene>
    <name evidence="7" type="primary">LOC118412547</name>
</gene>
<dbReference type="RefSeq" id="XP_035671361.1">
    <property type="nucleotide sequence ID" value="XM_035815468.1"/>
</dbReference>
<dbReference type="OMA" id="IRICASW"/>
<feature type="transmembrane region" description="Helical" evidence="5">
    <location>
        <begin position="7"/>
        <end position="29"/>
    </location>
</feature>
<keyword evidence="4 5" id="KW-0472">Membrane</keyword>
<feature type="transmembrane region" description="Helical" evidence="5">
    <location>
        <begin position="100"/>
        <end position="124"/>
    </location>
</feature>
<reference evidence="7" key="2">
    <citation type="submission" date="2025-08" db="UniProtKB">
        <authorList>
            <consortium name="RefSeq"/>
        </authorList>
    </citation>
    <scope>IDENTIFICATION</scope>
    <source>
        <strain evidence="7">S238N-H82</strain>
        <tissue evidence="7">Testes</tissue>
    </source>
</reference>
<dbReference type="Pfam" id="PF00822">
    <property type="entry name" value="PMP22_Claudin"/>
    <property type="match status" value="1"/>
</dbReference>
<evidence type="ECO:0000313" key="7">
    <source>
        <dbReference type="RefSeq" id="XP_035671361.1"/>
    </source>
</evidence>
<dbReference type="GeneID" id="118412547"/>
<dbReference type="AlphaFoldDB" id="A0A9J7MLG5"/>
<feature type="transmembrane region" description="Helical" evidence="5">
    <location>
        <begin position="67"/>
        <end position="88"/>
    </location>
</feature>
<dbReference type="OrthoDB" id="6149483at2759"/>
<evidence type="ECO:0000256" key="5">
    <source>
        <dbReference type="SAM" id="Phobius"/>
    </source>
</evidence>
<feature type="transmembrane region" description="Helical" evidence="5">
    <location>
        <begin position="136"/>
        <end position="157"/>
    </location>
</feature>
<keyword evidence="2 5" id="KW-0812">Transmembrane</keyword>
<reference evidence="6" key="1">
    <citation type="journal article" date="2020" name="Nat. Ecol. Evol.">
        <title>Deeply conserved synteny resolves early events in vertebrate evolution.</title>
        <authorList>
            <person name="Simakov O."/>
            <person name="Marletaz F."/>
            <person name="Yue J.X."/>
            <person name="O'Connell B."/>
            <person name="Jenkins J."/>
            <person name="Brandt A."/>
            <person name="Calef R."/>
            <person name="Tung C.H."/>
            <person name="Huang T.K."/>
            <person name="Schmutz J."/>
            <person name="Satoh N."/>
            <person name="Yu J.K."/>
            <person name="Putnam N.H."/>
            <person name="Green R.E."/>
            <person name="Rokhsar D.S."/>
        </authorList>
    </citation>
    <scope>NUCLEOTIDE SEQUENCE [LARGE SCALE GENOMIC DNA]</scope>
    <source>
        <strain evidence="6">S238N-H82</strain>
    </source>
</reference>
<accession>A0A9J7MLG5</accession>
<dbReference type="GO" id="GO:0016020">
    <property type="term" value="C:membrane"/>
    <property type="evidence" value="ECO:0007669"/>
    <property type="project" value="UniProtKB-SubCell"/>
</dbReference>
<evidence type="ECO:0000256" key="1">
    <source>
        <dbReference type="ARBA" id="ARBA00004141"/>
    </source>
</evidence>
<evidence type="ECO:0000256" key="3">
    <source>
        <dbReference type="ARBA" id="ARBA00022989"/>
    </source>
</evidence>
<organism evidence="6 7">
    <name type="scientific">Branchiostoma floridae</name>
    <name type="common">Florida lancelet</name>
    <name type="synonym">Amphioxus</name>
    <dbReference type="NCBI Taxonomy" id="7739"/>
    <lineage>
        <taxon>Eukaryota</taxon>
        <taxon>Metazoa</taxon>
        <taxon>Chordata</taxon>
        <taxon>Cephalochordata</taxon>
        <taxon>Leptocardii</taxon>
        <taxon>Amphioxiformes</taxon>
        <taxon>Branchiostomatidae</taxon>
        <taxon>Branchiostoma</taxon>
    </lineage>
</organism>
<dbReference type="PANTHER" id="PTHR10671">
    <property type="entry name" value="EPITHELIAL MEMBRANE PROTEIN-RELATED"/>
    <property type="match status" value="1"/>
</dbReference>
<evidence type="ECO:0000256" key="2">
    <source>
        <dbReference type="ARBA" id="ARBA00022692"/>
    </source>
</evidence>
<protein>
    <submittedName>
        <fullName evidence="7">Lens fiber membrane intrinsic protein-like</fullName>
    </submittedName>
</protein>
<sequence length="158" mass="16526">MNNRLVGGLACSSVGLLLYIVGIATTAWLSAGNVESGLWQSCTKGAIRICASWDIDSLNGAYHASRFFSVVGALLAVVGIIAGVVHAIKHNLFTRVNKKRTAGGLIIVAGVCGLITAAIFTGYYENNSIGSVPYGYSFYLTWIQGLFTIGGGVACFIA</sequence>
<dbReference type="InterPro" id="IPR004031">
    <property type="entry name" value="PMP22/EMP/MP20/Claudin"/>
</dbReference>
<dbReference type="Gene3D" id="1.20.140.150">
    <property type="match status" value="1"/>
</dbReference>
<dbReference type="Proteomes" id="UP000001554">
    <property type="component" value="Chromosome 3"/>
</dbReference>
<comment type="subcellular location">
    <subcellularLocation>
        <location evidence="1">Membrane</location>
        <topology evidence="1">Multi-pass membrane protein</topology>
    </subcellularLocation>
</comment>
<dbReference type="PRINTS" id="PR01077">
    <property type="entry name" value="CLAUDIN"/>
</dbReference>
<evidence type="ECO:0000256" key="4">
    <source>
        <dbReference type="ARBA" id="ARBA00023136"/>
    </source>
</evidence>
<dbReference type="PANTHER" id="PTHR10671:SF34">
    <property type="entry name" value="PROTEIN NKG7"/>
    <property type="match status" value="1"/>
</dbReference>
<keyword evidence="6" id="KW-1185">Reference proteome</keyword>
<dbReference type="InterPro" id="IPR050579">
    <property type="entry name" value="PMP-22/EMP/MP20-like"/>
</dbReference>
<keyword evidence="3 5" id="KW-1133">Transmembrane helix</keyword>
<name>A0A9J7MLG5_BRAFL</name>
<evidence type="ECO:0000313" key="6">
    <source>
        <dbReference type="Proteomes" id="UP000001554"/>
    </source>
</evidence>
<dbReference type="KEGG" id="bfo:118412547"/>